<dbReference type="SUPFAM" id="SSF48371">
    <property type="entry name" value="ARM repeat"/>
    <property type="match status" value="1"/>
</dbReference>
<dbReference type="SMART" id="SM00360">
    <property type="entry name" value="RRM"/>
    <property type="match status" value="2"/>
</dbReference>
<dbReference type="PANTHER" id="PTHR47093">
    <property type="entry name" value="PROTEIN JSN1-RELATED"/>
    <property type="match status" value="1"/>
</dbReference>
<dbReference type="InterPro" id="IPR001313">
    <property type="entry name" value="Pumilio_RNA-bd_rpt"/>
</dbReference>
<dbReference type="PROSITE" id="PS50302">
    <property type="entry name" value="PUM"/>
    <property type="match status" value="3"/>
</dbReference>
<evidence type="ECO:0000313" key="8">
    <source>
        <dbReference type="Proteomes" id="UP000037751"/>
    </source>
</evidence>
<feature type="region of interest" description="Disordered" evidence="4">
    <location>
        <begin position="477"/>
        <end position="502"/>
    </location>
</feature>
<feature type="compositionally biased region" description="Low complexity" evidence="4">
    <location>
        <begin position="1"/>
        <end position="12"/>
    </location>
</feature>
<dbReference type="Pfam" id="PF00076">
    <property type="entry name" value="RRM_1"/>
    <property type="match status" value="2"/>
</dbReference>
<evidence type="ECO:0000259" key="6">
    <source>
        <dbReference type="PROSITE" id="PS50303"/>
    </source>
</evidence>
<dbReference type="InterPro" id="IPR011989">
    <property type="entry name" value="ARM-like"/>
</dbReference>
<feature type="region of interest" description="Disordered" evidence="4">
    <location>
        <begin position="1"/>
        <end position="49"/>
    </location>
</feature>
<dbReference type="InterPro" id="IPR033133">
    <property type="entry name" value="PUM-HD"/>
</dbReference>
<dbReference type="Gene3D" id="1.25.10.10">
    <property type="entry name" value="Leucine-rich Repeat Variant"/>
    <property type="match status" value="1"/>
</dbReference>
<comment type="caution">
    <text evidence="7">The sequence shown here is derived from an EMBL/GenBank/DDBJ whole genome shotgun (WGS) entry which is preliminary data.</text>
</comment>
<dbReference type="InterPro" id="IPR052645">
    <property type="entry name" value="Pumilio_domain_protein"/>
</dbReference>
<feature type="compositionally biased region" description="Polar residues" evidence="4">
    <location>
        <begin position="934"/>
        <end position="943"/>
    </location>
</feature>
<keyword evidence="1" id="KW-0677">Repeat</keyword>
<dbReference type="GO" id="GO:0000288">
    <property type="term" value="P:nuclear-transcribed mRNA catabolic process, deadenylation-dependent decay"/>
    <property type="evidence" value="ECO:0007669"/>
    <property type="project" value="TreeGrafter"/>
</dbReference>
<dbReference type="VEuPathDB" id="FungiDB:Malapachy_3149"/>
<feature type="repeat" description="Pumilio" evidence="3">
    <location>
        <begin position="586"/>
        <end position="623"/>
    </location>
</feature>
<feature type="domain" description="RRM" evidence="5">
    <location>
        <begin position="400"/>
        <end position="471"/>
    </location>
</feature>
<feature type="repeat" description="Pumilio" evidence="3">
    <location>
        <begin position="661"/>
        <end position="699"/>
    </location>
</feature>
<reference evidence="7 8" key="1">
    <citation type="submission" date="2015-07" db="EMBL/GenBank/DDBJ databases">
        <title>Draft Genome Sequence of Malassezia furfur CBS1878 and Malassezia pachydermatis CBS1879.</title>
        <authorList>
            <person name="Triana S."/>
            <person name="Ohm R."/>
            <person name="Gonzalez A."/>
            <person name="DeCock H."/>
            <person name="Restrepo S."/>
            <person name="Celis A."/>
        </authorList>
    </citation>
    <scope>NUCLEOTIDE SEQUENCE [LARGE SCALE GENOMIC DNA]</scope>
    <source>
        <strain evidence="7 8">CBS 1879</strain>
    </source>
</reference>
<feature type="repeat" description="Pumilio" evidence="3">
    <location>
        <begin position="624"/>
        <end position="659"/>
    </location>
</feature>
<gene>
    <name evidence="7" type="ORF">Malapachy_3149</name>
</gene>
<keyword evidence="8" id="KW-1185">Reference proteome</keyword>
<dbReference type="STRING" id="77020.A0A0M9VR64"/>
<dbReference type="InterPro" id="IPR035979">
    <property type="entry name" value="RBD_domain_sf"/>
</dbReference>
<dbReference type="Gene3D" id="3.30.70.330">
    <property type="match status" value="2"/>
</dbReference>
<dbReference type="SMART" id="SM00025">
    <property type="entry name" value="Pumilio"/>
    <property type="match status" value="6"/>
</dbReference>
<proteinExistence type="predicted"/>
<dbReference type="SUPFAM" id="SSF54928">
    <property type="entry name" value="RNA-binding domain, RBD"/>
    <property type="match status" value="2"/>
</dbReference>
<feature type="region of interest" description="Disordered" evidence="4">
    <location>
        <begin position="912"/>
        <end position="943"/>
    </location>
</feature>
<dbReference type="CDD" id="cd00590">
    <property type="entry name" value="RRM_SF"/>
    <property type="match status" value="2"/>
</dbReference>
<protein>
    <submittedName>
        <fullName evidence="7">Jsn1-rna-binding protein (Pumilio family)</fullName>
    </submittedName>
</protein>
<evidence type="ECO:0000259" key="5">
    <source>
        <dbReference type="PROSITE" id="PS50102"/>
    </source>
</evidence>
<evidence type="ECO:0000256" key="3">
    <source>
        <dbReference type="PROSITE-ProRule" id="PRU00317"/>
    </source>
</evidence>
<dbReference type="AlphaFoldDB" id="A0A0M9VR64"/>
<keyword evidence="2" id="KW-0694">RNA-binding</keyword>
<feature type="region of interest" description="Disordered" evidence="4">
    <location>
        <begin position="75"/>
        <end position="121"/>
    </location>
</feature>
<feature type="compositionally biased region" description="Low complexity" evidence="4">
    <location>
        <begin position="214"/>
        <end position="226"/>
    </location>
</feature>
<dbReference type="Pfam" id="PF00806">
    <property type="entry name" value="PUF"/>
    <property type="match status" value="3"/>
</dbReference>
<evidence type="ECO:0000256" key="2">
    <source>
        <dbReference type="PROSITE-ProRule" id="PRU00176"/>
    </source>
</evidence>
<dbReference type="GeneID" id="28729503"/>
<dbReference type="GO" id="GO:0003723">
    <property type="term" value="F:RNA binding"/>
    <property type="evidence" value="ECO:0007669"/>
    <property type="project" value="UniProtKB-UniRule"/>
</dbReference>
<feature type="domain" description="RRM" evidence="5">
    <location>
        <begin position="299"/>
        <end position="370"/>
    </location>
</feature>
<dbReference type="InterPro" id="IPR000504">
    <property type="entry name" value="RRM_dom"/>
</dbReference>
<dbReference type="OrthoDB" id="2017782at2759"/>
<feature type="domain" description="PUM-HD" evidence="6">
    <location>
        <begin position="528"/>
        <end position="879"/>
    </location>
</feature>
<feature type="compositionally biased region" description="Low complexity" evidence="4">
    <location>
        <begin position="40"/>
        <end position="49"/>
    </location>
</feature>
<name>A0A0M9VR64_9BASI</name>
<feature type="compositionally biased region" description="Polar residues" evidence="4">
    <location>
        <begin position="13"/>
        <end position="36"/>
    </location>
</feature>
<dbReference type="PROSITE" id="PS50303">
    <property type="entry name" value="PUM_HD"/>
    <property type="match status" value="1"/>
</dbReference>
<evidence type="ECO:0000256" key="1">
    <source>
        <dbReference type="ARBA" id="ARBA00022737"/>
    </source>
</evidence>
<dbReference type="RefSeq" id="XP_017993884.1">
    <property type="nucleotide sequence ID" value="XM_018137627.1"/>
</dbReference>
<evidence type="ECO:0000256" key="4">
    <source>
        <dbReference type="SAM" id="MobiDB-lite"/>
    </source>
</evidence>
<evidence type="ECO:0000313" key="7">
    <source>
        <dbReference type="EMBL" id="KOS16252.1"/>
    </source>
</evidence>
<dbReference type="PROSITE" id="PS50102">
    <property type="entry name" value="RRM"/>
    <property type="match status" value="2"/>
</dbReference>
<accession>A0A0M9VR64</accession>
<dbReference type="InterPro" id="IPR012677">
    <property type="entry name" value="Nucleotide-bd_a/b_plait_sf"/>
</dbReference>
<dbReference type="Proteomes" id="UP000037751">
    <property type="component" value="Unassembled WGS sequence"/>
</dbReference>
<dbReference type="EMBL" id="LGAV01000001">
    <property type="protein sequence ID" value="KOS16252.1"/>
    <property type="molecule type" value="Genomic_DNA"/>
</dbReference>
<sequence length="943" mass="102596">MPSSFPEVSSSSRLPTASFPSSSEAAATLTSHAPDTQSDHSTAPSSSTLWSSLHRSRHVPTGSLSTLAAFVDPPSSLDAEITTPRGRGRARAGTMPSRFGAPGTPVPTADELQRRAHGPSRLAQSVTLDADDVDRMATMPSMRTSYFDPFPSSSAATDSLGDVQAHSLAKTLDYLGLSDDTKPLQRDRAYTDTGVPSMQPLTPPVHEGPWNVASTRSSSTSPMSLRLPGYGRMRAGTVAAFSGTDARSRPDFDVPRSLGVAGMPSGMSPLSDTGHFPRMRSHSGSMWAARSTMPSQDECRVYIRFLSADVSTRLLLRLFEPYGSIKDIQLFPHRGAALIQFNEPMQAQQAADAGTAYIGPYLVELLESQTTPPQFEWGHTTPPALATASAHDMLDVWPTRVIQVSSLPPGTTSHALMQLFSVVGPVEHVTIQPQGAQIAFEQVEHAHKALSLDGSIALGGPWPLRVQSVPDEEIWPHRPPRAVRVGGSSSIVPSSDKGGVPLPTELVPTLSRDDQRTMLAQLHFYQGPDPDVLMLDTPVTRMYHDSIPMPPDGGRSSRRMDHAKYRELRKLLESKQLSQEEVDQAALEQMDVIVDLARNYIGNTVVQRFFEQCTEDMKTRMLGKLAPHLASIGTHKNGTWAAQKIIDCANTDEQKTLIADHLQPYVPALLLDQFGNYVVQCMLPFGFPKVDFILDAMVDRCWEIAQGRFGARSMRTCLEYASTPREQIKRVALALILRCVPMATSPNGSLLLTWLFESSQLDGIPALITPRLVPHIAQLCTHKLASGTIVRILTQTTDVASTKLILRALFDIPKAQVLEEVLLDPVHGVLLVSRALMCAALDPETQARYADAVAYIMQRNELVHVPAYRRLAEQVGLVQEPATMLPNVVKWDAETTPSYPAAMYAPSPMPGRPPMAASVAAPSGTPHAMAPDTSLPTTDSWPM</sequence>
<dbReference type="PANTHER" id="PTHR47093:SF1">
    <property type="entry name" value="PROTEIN JSN1-RELATED"/>
    <property type="match status" value="1"/>
</dbReference>
<dbReference type="InterPro" id="IPR016024">
    <property type="entry name" value="ARM-type_fold"/>
</dbReference>
<feature type="region of interest" description="Disordered" evidence="4">
    <location>
        <begin position="193"/>
        <end position="226"/>
    </location>
</feature>
<organism evidence="7 8">
    <name type="scientific">Malassezia pachydermatis</name>
    <dbReference type="NCBI Taxonomy" id="77020"/>
    <lineage>
        <taxon>Eukaryota</taxon>
        <taxon>Fungi</taxon>
        <taxon>Dikarya</taxon>
        <taxon>Basidiomycota</taxon>
        <taxon>Ustilaginomycotina</taxon>
        <taxon>Malasseziomycetes</taxon>
        <taxon>Malasseziales</taxon>
        <taxon>Malasseziaceae</taxon>
        <taxon>Malassezia</taxon>
    </lineage>
</organism>